<name>A0ABS0WU70_9FLAO</name>
<sequence>MYRKILTLTISFILIFPIYAWETPISYNNDTDKPTSNTESAFSSYSEDIYQKINDNNLDFEAFKHALKGYVQLQNQQQLKNSKYLTLIDMSVSANTERFYLINMETQTIEHKSVVAHGEKSGLEYAKKFSNKVNSHQSSIGFYKTAETYSGKHGLSLRLDGLEFSNNKARERAIVIHSADYANPDFIQSNGRLGRSWGCPALPDKDYTVIINKIKEGSCVFVYYPQEQYLSKSKLISMENILDSKN</sequence>
<dbReference type="PANTHER" id="PTHR38477">
    <property type="entry name" value="HYPOTHETICAL EXPORTED PROTEIN"/>
    <property type="match status" value="1"/>
</dbReference>
<comment type="caution">
    <text evidence="1">The sequence shown here is derived from an EMBL/GenBank/DDBJ whole genome shotgun (WGS) entry which is preliminary data.</text>
</comment>
<evidence type="ECO:0000313" key="2">
    <source>
        <dbReference type="Proteomes" id="UP000623301"/>
    </source>
</evidence>
<accession>A0ABS0WU70</accession>
<dbReference type="Pfam" id="PF13645">
    <property type="entry name" value="YkuD_2"/>
    <property type="match status" value="1"/>
</dbReference>
<dbReference type="RefSeq" id="WP_198842186.1">
    <property type="nucleotide sequence ID" value="NZ_JAEHFJ010000007.1"/>
</dbReference>
<dbReference type="EMBL" id="JAEHFJ010000007">
    <property type="protein sequence ID" value="MBJ2175530.1"/>
    <property type="molecule type" value="Genomic_DNA"/>
</dbReference>
<keyword evidence="2" id="KW-1185">Reference proteome</keyword>
<dbReference type="InterPro" id="IPR032676">
    <property type="entry name" value="YkuD_2"/>
</dbReference>
<reference evidence="1 2" key="1">
    <citation type="submission" date="2020-12" db="EMBL/GenBank/DDBJ databases">
        <title>Aureibaculum luteum sp. nov. and Aureibaculum flavum sp. nov., novel members of the family Flavobacteriaceae isolated from Antarctic intertidal sediments.</title>
        <authorList>
            <person name="He X."/>
            <person name="Zhang X."/>
        </authorList>
    </citation>
    <scope>NUCLEOTIDE SEQUENCE [LARGE SCALE GENOMIC DNA]</scope>
    <source>
        <strain evidence="1 2">A20</strain>
    </source>
</reference>
<protein>
    <submittedName>
        <fullName evidence="1">Murein L,D-transpeptidase catalytic domain family protein</fullName>
    </submittedName>
</protein>
<proteinExistence type="predicted"/>
<gene>
    <name evidence="1" type="ORF">JBL43_14860</name>
</gene>
<dbReference type="Proteomes" id="UP000623301">
    <property type="component" value="Unassembled WGS sequence"/>
</dbReference>
<dbReference type="PANTHER" id="PTHR38477:SF1">
    <property type="entry name" value="MUREIN L,D-TRANSPEPTIDASE CATALYTIC DOMAIN FAMILY PROTEIN"/>
    <property type="match status" value="1"/>
</dbReference>
<evidence type="ECO:0000313" key="1">
    <source>
        <dbReference type="EMBL" id="MBJ2175530.1"/>
    </source>
</evidence>
<organism evidence="1 2">
    <name type="scientific">Aureibaculum flavum</name>
    <dbReference type="NCBI Taxonomy" id="2795986"/>
    <lineage>
        <taxon>Bacteria</taxon>
        <taxon>Pseudomonadati</taxon>
        <taxon>Bacteroidota</taxon>
        <taxon>Flavobacteriia</taxon>
        <taxon>Flavobacteriales</taxon>
        <taxon>Flavobacteriaceae</taxon>
        <taxon>Aureibaculum</taxon>
    </lineage>
</organism>